<organism evidence="1 2">
    <name type="scientific">Scyliorhinus torazame</name>
    <name type="common">Cloudy catshark</name>
    <name type="synonym">Catulus torazame</name>
    <dbReference type="NCBI Taxonomy" id="75743"/>
    <lineage>
        <taxon>Eukaryota</taxon>
        <taxon>Metazoa</taxon>
        <taxon>Chordata</taxon>
        <taxon>Craniata</taxon>
        <taxon>Vertebrata</taxon>
        <taxon>Chondrichthyes</taxon>
        <taxon>Elasmobranchii</taxon>
        <taxon>Galeomorphii</taxon>
        <taxon>Galeoidea</taxon>
        <taxon>Carcharhiniformes</taxon>
        <taxon>Scyliorhinidae</taxon>
        <taxon>Scyliorhinus</taxon>
    </lineage>
</organism>
<dbReference type="EMBL" id="BFAA01004996">
    <property type="protein sequence ID" value="GCB60687.1"/>
    <property type="molecule type" value="Genomic_DNA"/>
</dbReference>
<protein>
    <submittedName>
        <fullName evidence="1">Uncharacterized protein</fullName>
    </submittedName>
</protein>
<proteinExistence type="predicted"/>
<dbReference type="Proteomes" id="UP000288216">
    <property type="component" value="Unassembled WGS sequence"/>
</dbReference>
<keyword evidence="2" id="KW-1185">Reference proteome</keyword>
<evidence type="ECO:0000313" key="1">
    <source>
        <dbReference type="EMBL" id="GCB60687.1"/>
    </source>
</evidence>
<name>A0A401NIK2_SCYTO</name>
<accession>A0A401NIK2</accession>
<sequence length="88" mass="9856">MSGGDRLSGIKYNFLIAGKPERSHPAGFTEHCGSPLRAQNHKPILWQHQRGRRRPALSSEQAPRIISDDMQLEVAPVQSVCIQNNIQK</sequence>
<dbReference type="AlphaFoldDB" id="A0A401NIK2"/>
<reference evidence="1 2" key="1">
    <citation type="journal article" date="2018" name="Nat. Ecol. Evol.">
        <title>Shark genomes provide insights into elasmobranch evolution and the origin of vertebrates.</title>
        <authorList>
            <person name="Hara Y"/>
            <person name="Yamaguchi K"/>
            <person name="Onimaru K"/>
            <person name="Kadota M"/>
            <person name="Koyanagi M"/>
            <person name="Keeley SD"/>
            <person name="Tatsumi K"/>
            <person name="Tanaka K"/>
            <person name="Motone F"/>
            <person name="Kageyama Y"/>
            <person name="Nozu R"/>
            <person name="Adachi N"/>
            <person name="Nishimura O"/>
            <person name="Nakagawa R"/>
            <person name="Tanegashima C"/>
            <person name="Kiyatake I"/>
            <person name="Matsumoto R"/>
            <person name="Murakumo K"/>
            <person name="Nishida K"/>
            <person name="Terakita A"/>
            <person name="Kuratani S"/>
            <person name="Sato K"/>
            <person name="Hyodo S Kuraku.S."/>
        </authorList>
    </citation>
    <scope>NUCLEOTIDE SEQUENCE [LARGE SCALE GENOMIC DNA]</scope>
</reference>
<evidence type="ECO:0000313" key="2">
    <source>
        <dbReference type="Proteomes" id="UP000288216"/>
    </source>
</evidence>
<gene>
    <name evidence="1" type="ORF">scyTo_0011179</name>
</gene>
<comment type="caution">
    <text evidence="1">The sequence shown here is derived from an EMBL/GenBank/DDBJ whole genome shotgun (WGS) entry which is preliminary data.</text>
</comment>